<dbReference type="SUPFAM" id="SSF48498">
    <property type="entry name" value="Tetracyclin repressor-like, C-terminal domain"/>
    <property type="match status" value="1"/>
</dbReference>
<accession>A0A511MJR2</accession>
<evidence type="ECO:0000256" key="1">
    <source>
        <dbReference type="ARBA" id="ARBA00023015"/>
    </source>
</evidence>
<organism evidence="7 8">
    <name type="scientific">Nocardia ninae NBRC 108245</name>
    <dbReference type="NCBI Taxonomy" id="1210091"/>
    <lineage>
        <taxon>Bacteria</taxon>
        <taxon>Bacillati</taxon>
        <taxon>Actinomycetota</taxon>
        <taxon>Actinomycetes</taxon>
        <taxon>Mycobacteriales</taxon>
        <taxon>Nocardiaceae</taxon>
        <taxon>Nocardia</taxon>
    </lineage>
</organism>
<dbReference type="GO" id="GO:0003700">
    <property type="term" value="F:DNA-binding transcription factor activity"/>
    <property type="evidence" value="ECO:0007669"/>
    <property type="project" value="TreeGrafter"/>
</dbReference>
<dbReference type="PANTHER" id="PTHR30055:SF148">
    <property type="entry name" value="TETR-FAMILY TRANSCRIPTIONAL REGULATOR"/>
    <property type="match status" value="1"/>
</dbReference>
<proteinExistence type="predicted"/>
<dbReference type="InterPro" id="IPR009057">
    <property type="entry name" value="Homeodomain-like_sf"/>
</dbReference>
<protein>
    <submittedName>
        <fullName evidence="7">TetR family transcriptional regulator</fullName>
    </submittedName>
</protein>
<dbReference type="PANTHER" id="PTHR30055">
    <property type="entry name" value="HTH-TYPE TRANSCRIPTIONAL REGULATOR RUTR"/>
    <property type="match status" value="1"/>
</dbReference>
<evidence type="ECO:0000256" key="2">
    <source>
        <dbReference type="ARBA" id="ARBA00023125"/>
    </source>
</evidence>
<dbReference type="PROSITE" id="PS50977">
    <property type="entry name" value="HTH_TETR_2"/>
    <property type="match status" value="1"/>
</dbReference>
<evidence type="ECO:0000313" key="7">
    <source>
        <dbReference type="EMBL" id="GEM40378.1"/>
    </source>
</evidence>
<dbReference type="Gene3D" id="1.10.357.10">
    <property type="entry name" value="Tetracycline Repressor, domain 2"/>
    <property type="match status" value="1"/>
</dbReference>
<dbReference type="InterPro" id="IPR001647">
    <property type="entry name" value="HTH_TetR"/>
</dbReference>
<feature type="domain" description="HTH tetR-type" evidence="6">
    <location>
        <begin position="17"/>
        <end position="77"/>
    </location>
</feature>
<dbReference type="AlphaFoldDB" id="A0A511MJR2"/>
<keyword evidence="1" id="KW-0805">Transcription regulation</keyword>
<evidence type="ECO:0000256" key="5">
    <source>
        <dbReference type="SAM" id="MobiDB-lite"/>
    </source>
</evidence>
<feature type="DNA-binding region" description="H-T-H motif" evidence="4">
    <location>
        <begin position="40"/>
        <end position="59"/>
    </location>
</feature>
<dbReference type="InterPro" id="IPR036271">
    <property type="entry name" value="Tet_transcr_reg_TetR-rel_C_sf"/>
</dbReference>
<name>A0A511MJR2_9NOCA</name>
<keyword evidence="2 4" id="KW-0238">DNA-binding</keyword>
<reference evidence="7 8" key="1">
    <citation type="submission" date="2019-07" db="EMBL/GenBank/DDBJ databases">
        <title>Whole genome shotgun sequence of Nocardia ninae NBRC 108245.</title>
        <authorList>
            <person name="Hosoyama A."/>
            <person name="Uohara A."/>
            <person name="Ohji S."/>
            <person name="Ichikawa N."/>
        </authorList>
    </citation>
    <scope>NUCLEOTIDE SEQUENCE [LARGE SCALE GENOMIC DNA]</scope>
    <source>
        <strain evidence="7 8">NBRC 108245</strain>
    </source>
</reference>
<feature type="region of interest" description="Disordered" evidence="5">
    <location>
        <begin position="212"/>
        <end position="238"/>
    </location>
</feature>
<dbReference type="GO" id="GO:0045892">
    <property type="term" value="P:negative regulation of DNA-templated transcription"/>
    <property type="evidence" value="ECO:0007669"/>
    <property type="project" value="UniProtKB-ARBA"/>
</dbReference>
<dbReference type="Pfam" id="PF16859">
    <property type="entry name" value="TetR_C_11"/>
    <property type="match status" value="1"/>
</dbReference>
<dbReference type="FunFam" id="1.10.10.60:FF:000141">
    <property type="entry name" value="TetR family transcriptional regulator"/>
    <property type="match status" value="1"/>
</dbReference>
<dbReference type="SUPFAM" id="SSF46689">
    <property type="entry name" value="Homeodomain-like"/>
    <property type="match status" value="1"/>
</dbReference>
<gene>
    <name evidence="7" type="ORF">NN4_48970</name>
</gene>
<keyword evidence="8" id="KW-1185">Reference proteome</keyword>
<dbReference type="RefSeq" id="WP_147135608.1">
    <property type="nucleotide sequence ID" value="NZ_BJXA01000036.1"/>
</dbReference>
<dbReference type="EMBL" id="BJXA01000036">
    <property type="protein sequence ID" value="GEM40378.1"/>
    <property type="molecule type" value="Genomic_DNA"/>
</dbReference>
<keyword evidence="3" id="KW-0804">Transcription</keyword>
<dbReference type="InterPro" id="IPR050109">
    <property type="entry name" value="HTH-type_TetR-like_transc_reg"/>
</dbReference>
<dbReference type="InterPro" id="IPR011075">
    <property type="entry name" value="TetR_C"/>
</dbReference>
<dbReference type="GO" id="GO:0000976">
    <property type="term" value="F:transcription cis-regulatory region binding"/>
    <property type="evidence" value="ECO:0007669"/>
    <property type="project" value="TreeGrafter"/>
</dbReference>
<evidence type="ECO:0000256" key="3">
    <source>
        <dbReference type="ARBA" id="ARBA00023163"/>
    </source>
</evidence>
<evidence type="ECO:0000259" key="6">
    <source>
        <dbReference type="PROSITE" id="PS50977"/>
    </source>
</evidence>
<dbReference type="Pfam" id="PF00440">
    <property type="entry name" value="TetR_N"/>
    <property type="match status" value="1"/>
</dbReference>
<evidence type="ECO:0000313" key="8">
    <source>
        <dbReference type="Proteomes" id="UP000321424"/>
    </source>
</evidence>
<comment type="caution">
    <text evidence="7">The sequence shown here is derived from an EMBL/GenBank/DDBJ whole genome shotgun (WGS) entry which is preliminary data.</text>
</comment>
<dbReference type="OrthoDB" id="9796019at2"/>
<dbReference type="Gene3D" id="1.10.10.60">
    <property type="entry name" value="Homeodomain-like"/>
    <property type="match status" value="1"/>
</dbReference>
<dbReference type="PRINTS" id="PR00455">
    <property type="entry name" value="HTHTETR"/>
</dbReference>
<dbReference type="Proteomes" id="UP000321424">
    <property type="component" value="Unassembled WGS sequence"/>
</dbReference>
<sequence>MSTEKPRREGPGRPRDPNADAAILRAAADLLIERGIDNTSMEAIAKRAGVAKVTVYKRWKSKEDLLAQSIEQARADIPPVPTSIAATALPDLIEALLPHWGAALADPKYRLLAARLLGAGPSHPALLNAYWHHHVLPRRERSRVLLQQAQDAGILSQTADLEILLDMLNGAIIHHLLMEPAASDATDGLQPVELTAYLRRLLRQTGFALPDTNHSDLGKVHPGLPGYEPLGGARPGPT</sequence>
<evidence type="ECO:0000256" key="4">
    <source>
        <dbReference type="PROSITE-ProRule" id="PRU00335"/>
    </source>
</evidence>